<dbReference type="OrthoDB" id="9808602at2"/>
<evidence type="ECO:0000256" key="9">
    <source>
        <dbReference type="SAM" id="Coils"/>
    </source>
</evidence>
<feature type="transmembrane region" description="Helical" evidence="10">
    <location>
        <begin position="110"/>
        <end position="129"/>
    </location>
</feature>
<evidence type="ECO:0000313" key="13">
    <source>
        <dbReference type="Proteomes" id="UP000002574"/>
    </source>
</evidence>
<comment type="similarity">
    <text evidence="3">Belongs to the bacterial sugar transferase family.</text>
</comment>
<evidence type="ECO:0000256" key="6">
    <source>
        <dbReference type="ARBA" id="ARBA00022692"/>
    </source>
</evidence>
<dbReference type="PANTHER" id="PTHR30576">
    <property type="entry name" value="COLANIC BIOSYNTHESIS UDP-GLUCOSE LIPID CARRIER TRANSFERASE"/>
    <property type="match status" value="1"/>
</dbReference>
<feature type="coiled-coil region" evidence="9">
    <location>
        <begin position="338"/>
        <end position="365"/>
    </location>
</feature>
<dbReference type="AlphaFoldDB" id="D3DH26"/>
<dbReference type="KEGG" id="hte:Hydth_0666"/>
<organism evidence="12 13">
    <name type="scientific">Hydrogenobacter thermophilus (strain DSM 6534 / IAM 12695 / TK-6)</name>
    <dbReference type="NCBI Taxonomy" id="608538"/>
    <lineage>
        <taxon>Bacteria</taxon>
        <taxon>Pseudomonadati</taxon>
        <taxon>Aquificota</taxon>
        <taxon>Aquificia</taxon>
        <taxon>Aquificales</taxon>
        <taxon>Aquificaceae</taxon>
        <taxon>Hydrogenobacter</taxon>
    </lineage>
</organism>
<evidence type="ECO:0000256" key="8">
    <source>
        <dbReference type="ARBA" id="ARBA00023136"/>
    </source>
</evidence>
<evidence type="ECO:0000256" key="1">
    <source>
        <dbReference type="ARBA" id="ARBA00004141"/>
    </source>
</evidence>
<gene>
    <name evidence="12" type="ordered locus">HTH_0667</name>
</gene>
<dbReference type="InterPro" id="IPR003362">
    <property type="entry name" value="Bact_transf"/>
</dbReference>
<dbReference type="GO" id="GO:0016780">
    <property type="term" value="F:phosphotransferase activity, for other substituted phosphate groups"/>
    <property type="evidence" value="ECO:0007669"/>
    <property type="project" value="TreeGrafter"/>
</dbReference>
<accession>D3DH26</accession>
<evidence type="ECO:0000256" key="3">
    <source>
        <dbReference type="ARBA" id="ARBA00006464"/>
    </source>
</evidence>
<protein>
    <submittedName>
        <fullName evidence="12">Undecaprenyl-phosphate galactose phosphotransferase</fullName>
    </submittedName>
</protein>
<dbReference type="eggNOG" id="COG2148">
    <property type="taxonomic scope" value="Bacteria"/>
</dbReference>
<dbReference type="PANTHER" id="PTHR30576:SF4">
    <property type="entry name" value="UNDECAPRENYL-PHOSPHATE GALACTOSE PHOSPHOTRANSFERASE"/>
    <property type="match status" value="1"/>
</dbReference>
<feature type="transmembrane region" description="Helical" evidence="10">
    <location>
        <begin position="85"/>
        <end position="104"/>
    </location>
</feature>
<evidence type="ECO:0000256" key="5">
    <source>
        <dbReference type="ARBA" id="ARBA00022679"/>
    </source>
</evidence>
<feature type="transmembrane region" description="Helical" evidence="10">
    <location>
        <begin position="53"/>
        <end position="73"/>
    </location>
</feature>
<keyword evidence="7 10" id="KW-1133">Transmembrane helix</keyword>
<sequence length="479" mass="55910">MDKRWQALTLLIALLTADLVAYYTSLALAYLTRTALNPLLYMYAEFNFPLSHFFKMWWIPVIFVFFNFYEGLYQKRFPLPEELRRMVKATFFGLFTLFFLVGLTKKSEQFSRLMLLILGLYMPLMLLLLRPLSKKLLFERGIGLRRFAVVGTDDMVKKAASFLEADGYMGYSLLGFFSDKDALKSVILNGRIFRVKKLRRLKTLAEKGFVDCLVVSTGHFEEEELASFVYRYHGKVQELILVPPLKGLSLINSHPLPVYMLDVFMLSFKDNLKTFPNLHIKRAFDLVLSFTLLPLVLFLALIFSALIKLETGGPVFFSHTRVGQGGRLIKVYKFRTMHKNAQERLNKLLEERQDLREEWERYRKLKDDPRITRVGRFLRKTSLDELPQIFNVIRGDMSLVGPRPVTQEELEKYYGEFAQVYMMVKPGITGYWQVSGRSEVDYNVRVAMDTFYVVNWSLWLDIYILAKTLWVVLKGKGAY</sequence>
<dbReference type="InterPro" id="IPR017475">
    <property type="entry name" value="EPS_sugar_tfrase"/>
</dbReference>
<dbReference type="Pfam" id="PF02397">
    <property type="entry name" value="Bac_transf"/>
    <property type="match status" value="1"/>
</dbReference>
<keyword evidence="4" id="KW-1003">Cell membrane</keyword>
<evidence type="ECO:0000256" key="4">
    <source>
        <dbReference type="ARBA" id="ARBA00022475"/>
    </source>
</evidence>
<evidence type="ECO:0000256" key="2">
    <source>
        <dbReference type="ARBA" id="ARBA00004236"/>
    </source>
</evidence>
<reference evidence="12 13" key="1">
    <citation type="journal article" date="2010" name="J. Bacteriol.">
        <title>Complete genome sequence of the thermophilic, obligately chemolithoautotrophic hydrogen-oxidizing bacterium Hydrogenobacter thermophilus TK-6.</title>
        <authorList>
            <person name="Arai H."/>
            <person name="Kanbe H."/>
            <person name="Ishii M."/>
            <person name="Igarashi Y."/>
        </authorList>
    </citation>
    <scope>NUCLEOTIDE SEQUENCE [LARGE SCALE GENOMIC DNA]</scope>
    <source>
        <strain evidence="13">DSM 6534 / IAM 12695 / TK-6 [Tokyo]</strain>
    </source>
</reference>
<feature type="domain" description="Bacterial sugar transferase" evidence="11">
    <location>
        <begin position="281"/>
        <end position="474"/>
    </location>
</feature>
<name>D3DH26_HYDTT</name>
<keyword evidence="6 10" id="KW-0812">Transmembrane</keyword>
<dbReference type="Proteomes" id="UP000002574">
    <property type="component" value="Chromosome"/>
</dbReference>
<keyword evidence="8 10" id="KW-0472">Membrane</keyword>
<evidence type="ECO:0000313" key="12">
    <source>
        <dbReference type="EMBL" id="BAI69128.1"/>
    </source>
</evidence>
<keyword evidence="9" id="KW-0175">Coiled coil</keyword>
<dbReference type="NCBIfam" id="TIGR03025">
    <property type="entry name" value="EPS_sugtrans"/>
    <property type="match status" value="1"/>
</dbReference>
<comment type="subcellular location">
    <subcellularLocation>
        <location evidence="2">Cell membrane</location>
    </subcellularLocation>
    <subcellularLocation>
        <location evidence="1">Membrane</location>
        <topology evidence="1">Multi-pass membrane protein</topology>
    </subcellularLocation>
</comment>
<dbReference type="GO" id="GO:0000271">
    <property type="term" value="P:polysaccharide biosynthetic process"/>
    <property type="evidence" value="ECO:0007669"/>
    <property type="project" value="InterPro"/>
</dbReference>
<dbReference type="RefSeq" id="WP_012963310.1">
    <property type="nucleotide sequence ID" value="NC_013799.1"/>
</dbReference>
<keyword evidence="13" id="KW-1185">Reference proteome</keyword>
<dbReference type="PATRIC" id="fig|608538.5.peg.672"/>
<dbReference type="InterPro" id="IPR017472">
    <property type="entry name" value="Undecaprenyl-P_galact_Ptfrase"/>
</dbReference>
<proteinExistence type="inferred from homology"/>
<evidence type="ECO:0000256" key="7">
    <source>
        <dbReference type="ARBA" id="ARBA00022989"/>
    </source>
</evidence>
<evidence type="ECO:0000256" key="10">
    <source>
        <dbReference type="SAM" id="Phobius"/>
    </source>
</evidence>
<dbReference type="GO" id="GO:0005886">
    <property type="term" value="C:plasma membrane"/>
    <property type="evidence" value="ECO:0007669"/>
    <property type="project" value="UniProtKB-SubCell"/>
</dbReference>
<dbReference type="KEGG" id="hth:HTH_0667"/>
<dbReference type="NCBIfam" id="TIGR03022">
    <property type="entry name" value="WbaP_sugtrans"/>
    <property type="match status" value="1"/>
</dbReference>
<dbReference type="EMBL" id="AP011112">
    <property type="protein sequence ID" value="BAI69128.1"/>
    <property type="molecule type" value="Genomic_DNA"/>
</dbReference>
<keyword evidence="5 12" id="KW-0808">Transferase</keyword>
<feature type="transmembrane region" description="Helical" evidence="10">
    <location>
        <begin position="283"/>
        <end position="307"/>
    </location>
</feature>
<evidence type="ECO:0000259" key="11">
    <source>
        <dbReference type="Pfam" id="PF02397"/>
    </source>
</evidence>
<dbReference type="STRING" id="608538.HTH_0667"/>